<dbReference type="InterPro" id="IPR011991">
    <property type="entry name" value="ArsR-like_HTH"/>
</dbReference>
<comment type="caution">
    <text evidence="1">The sequence shown here is derived from an EMBL/GenBank/DDBJ whole genome shotgun (WGS) entry which is preliminary data.</text>
</comment>
<dbReference type="Pfam" id="PF12840">
    <property type="entry name" value="HTH_20"/>
    <property type="match status" value="1"/>
</dbReference>
<dbReference type="RefSeq" id="WP_058583455.1">
    <property type="nucleotide sequence ID" value="NZ_LOPU01000038.1"/>
</dbReference>
<dbReference type="OrthoDB" id="311452at2157"/>
<dbReference type="AlphaFoldDB" id="A0A0W1R3H8"/>
<accession>A0A0W1R3H8</accession>
<reference evidence="1 2" key="1">
    <citation type="submission" date="2015-12" db="EMBL/GenBank/DDBJ databases">
        <title>Haloprofundus marisrubri gen. nov., sp. nov., an extremely halophilic archaeon isolated from the Discovery deep brine-seawater interface in the Red Sea.</title>
        <authorList>
            <person name="Zhang G."/>
            <person name="Stingl U."/>
            <person name="Rashid M."/>
        </authorList>
    </citation>
    <scope>NUCLEOTIDE SEQUENCE [LARGE SCALE GENOMIC DNA]</scope>
    <source>
        <strain evidence="1 2">SB9</strain>
    </source>
</reference>
<evidence type="ECO:0000313" key="1">
    <source>
        <dbReference type="EMBL" id="KTG07814.1"/>
    </source>
</evidence>
<evidence type="ECO:0008006" key="3">
    <source>
        <dbReference type="Google" id="ProtNLM"/>
    </source>
</evidence>
<keyword evidence="2" id="KW-1185">Reference proteome</keyword>
<sequence>MPENITDTKPDSPVASAALLDVLGDECSRAILAAAGRESMTAKELTNSCDVSPATVYRRINTLLDHGLLEESIEFGANSGRQKVYKTTFSHVDIDLSDDGFDVTSHDQNGSSYHLMRLLSEMPFEHVRTNTVDRELTVQIGLTDEMFEQFVEIWGQNCQ</sequence>
<dbReference type="InterPro" id="IPR036388">
    <property type="entry name" value="WH-like_DNA-bd_sf"/>
</dbReference>
<dbReference type="SUPFAM" id="SSF46785">
    <property type="entry name" value="Winged helix' DNA-binding domain"/>
    <property type="match status" value="1"/>
</dbReference>
<gene>
    <name evidence="1" type="ORF">AUR64_01940</name>
</gene>
<dbReference type="CDD" id="cd00090">
    <property type="entry name" value="HTH_ARSR"/>
    <property type="match status" value="1"/>
</dbReference>
<dbReference type="InterPro" id="IPR036390">
    <property type="entry name" value="WH_DNA-bd_sf"/>
</dbReference>
<dbReference type="Proteomes" id="UP000054387">
    <property type="component" value="Unassembled WGS sequence"/>
</dbReference>
<dbReference type="Gene3D" id="1.10.10.10">
    <property type="entry name" value="Winged helix-like DNA-binding domain superfamily/Winged helix DNA-binding domain"/>
    <property type="match status" value="1"/>
</dbReference>
<evidence type="ECO:0000313" key="2">
    <source>
        <dbReference type="Proteomes" id="UP000054387"/>
    </source>
</evidence>
<proteinExistence type="predicted"/>
<protein>
    <recommendedName>
        <fullName evidence="3">ArsR family transcriptional regulator</fullName>
    </recommendedName>
</protein>
<organism evidence="1 2">
    <name type="scientific">Haloprofundus marisrubri</name>
    <dbReference type="NCBI Taxonomy" id="1514971"/>
    <lineage>
        <taxon>Archaea</taxon>
        <taxon>Methanobacteriati</taxon>
        <taxon>Methanobacteriota</taxon>
        <taxon>Stenosarchaea group</taxon>
        <taxon>Halobacteria</taxon>
        <taxon>Halobacteriales</taxon>
        <taxon>Haloferacaceae</taxon>
        <taxon>Haloprofundus</taxon>
    </lineage>
</organism>
<dbReference type="EMBL" id="LOPU01000038">
    <property type="protein sequence ID" value="KTG07814.1"/>
    <property type="molecule type" value="Genomic_DNA"/>
</dbReference>
<name>A0A0W1R3H8_9EURY</name>